<proteinExistence type="predicted"/>
<keyword evidence="3" id="KW-1185">Reference proteome</keyword>
<feature type="compositionally biased region" description="Low complexity" evidence="1">
    <location>
        <begin position="102"/>
        <end position="118"/>
    </location>
</feature>
<comment type="caution">
    <text evidence="2">The sequence shown here is derived from an EMBL/GenBank/DDBJ whole genome shotgun (WGS) entry which is preliminary data.</text>
</comment>
<protein>
    <submittedName>
        <fullName evidence="2">Uncharacterized protein</fullName>
    </submittedName>
</protein>
<feature type="region of interest" description="Disordered" evidence="1">
    <location>
        <begin position="84"/>
        <end position="129"/>
    </location>
</feature>
<reference evidence="2 3" key="1">
    <citation type="submission" date="2019-05" db="EMBL/GenBank/DDBJ databases">
        <title>Another draft genome of Portunus trituberculatus and its Hox gene families provides insights of decapod evolution.</title>
        <authorList>
            <person name="Jeong J.-H."/>
            <person name="Song I."/>
            <person name="Kim S."/>
            <person name="Choi T."/>
            <person name="Kim D."/>
            <person name="Ryu S."/>
            <person name="Kim W."/>
        </authorList>
    </citation>
    <scope>NUCLEOTIDE SEQUENCE [LARGE SCALE GENOMIC DNA]</scope>
    <source>
        <tissue evidence="2">Muscle</tissue>
    </source>
</reference>
<dbReference type="AlphaFoldDB" id="A0A5B7D5X7"/>
<evidence type="ECO:0000313" key="3">
    <source>
        <dbReference type="Proteomes" id="UP000324222"/>
    </source>
</evidence>
<organism evidence="2 3">
    <name type="scientific">Portunus trituberculatus</name>
    <name type="common">Swimming crab</name>
    <name type="synonym">Neptunus trituberculatus</name>
    <dbReference type="NCBI Taxonomy" id="210409"/>
    <lineage>
        <taxon>Eukaryota</taxon>
        <taxon>Metazoa</taxon>
        <taxon>Ecdysozoa</taxon>
        <taxon>Arthropoda</taxon>
        <taxon>Crustacea</taxon>
        <taxon>Multicrustacea</taxon>
        <taxon>Malacostraca</taxon>
        <taxon>Eumalacostraca</taxon>
        <taxon>Eucarida</taxon>
        <taxon>Decapoda</taxon>
        <taxon>Pleocyemata</taxon>
        <taxon>Brachyura</taxon>
        <taxon>Eubrachyura</taxon>
        <taxon>Portunoidea</taxon>
        <taxon>Portunidae</taxon>
        <taxon>Portuninae</taxon>
        <taxon>Portunus</taxon>
    </lineage>
</organism>
<evidence type="ECO:0000313" key="2">
    <source>
        <dbReference type="EMBL" id="MPC16657.1"/>
    </source>
</evidence>
<feature type="region of interest" description="Disordered" evidence="1">
    <location>
        <begin position="144"/>
        <end position="166"/>
    </location>
</feature>
<dbReference type="EMBL" id="VSRR010000524">
    <property type="protein sequence ID" value="MPC16657.1"/>
    <property type="molecule type" value="Genomic_DNA"/>
</dbReference>
<name>A0A5B7D5X7_PORTR</name>
<dbReference type="Proteomes" id="UP000324222">
    <property type="component" value="Unassembled WGS sequence"/>
</dbReference>
<sequence length="166" mass="17499">MTCCRCHAKTHTPRCGGAGAAARVVNCDIGVLIISLSIDCLLLPPSAFLPSPPHILPSSHHQHNHTSFRHHLVSTHSRLITSPPHILPPRVISSHTAPQPPLISSSPSPSRSLLSHLPPTQPPLITSPVTSLASSLQRLTSPLLTSTASAPKRPSTATCLQAAQAH</sequence>
<evidence type="ECO:0000256" key="1">
    <source>
        <dbReference type="SAM" id="MobiDB-lite"/>
    </source>
</evidence>
<gene>
    <name evidence="2" type="ORF">E2C01_009488</name>
</gene>
<accession>A0A5B7D5X7</accession>